<feature type="compositionally biased region" description="Polar residues" evidence="1">
    <location>
        <begin position="60"/>
        <end position="72"/>
    </location>
</feature>
<accession>A0AAD6YG18</accession>
<gene>
    <name evidence="2" type="ORF">GGX14DRAFT_567315</name>
</gene>
<sequence length="93" mass="9839">MTHAKVLETFETYLKAADWPTNDPALPFELPSIRSEKQEKAESLHQLAPPVGDEEEASPTVASASSLGTTAVSSGSDGPSDSKKRKGVKDGRA</sequence>
<evidence type="ECO:0000313" key="2">
    <source>
        <dbReference type="EMBL" id="KAJ7208016.1"/>
    </source>
</evidence>
<feature type="region of interest" description="Disordered" evidence="1">
    <location>
        <begin position="33"/>
        <end position="93"/>
    </location>
</feature>
<name>A0AAD6YG18_9AGAR</name>
<dbReference type="EMBL" id="JARJCW010000035">
    <property type="protein sequence ID" value="KAJ7208016.1"/>
    <property type="molecule type" value="Genomic_DNA"/>
</dbReference>
<feature type="compositionally biased region" description="Basic and acidic residues" evidence="1">
    <location>
        <begin position="34"/>
        <end position="43"/>
    </location>
</feature>
<organism evidence="2 3">
    <name type="scientific">Mycena pura</name>
    <dbReference type="NCBI Taxonomy" id="153505"/>
    <lineage>
        <taxon>Eukaryota</taxon>
        <taxon>Fungi</taxon>
        <taxon>Dikarya</taxon>
        <taxon>Basidiomycota</taxon>
        <taxon>Agaricomycotina</taxon>
        <taxon>Agaricomycetes</taxon>
        <taxon>Agaricomycetidae</taxon>
        <taxon>Agaricales</taxon>
        <taxon>Marasmiineae</taxon>
        <taxon>Mycenaceae</taxon>
        <taxon>Mycena</taxon>
    </lineage>
</organism>
<dbReference type="Proteomes" id="UP001219525">
    <property type="component" value="Unassembled WGS sequence"/>
</dbReference>
<keyword evidence="3" id="KW-1185">Reference proteome</keyword>
<comment type="caution">
    <text evidence="2">The sequence shown here is derived from an EMBL/GenBank/DDBJ whole genome shotgun (WGS) entry which is preliminary data.</text>
</comment>
<dbReference type="AlphaFoldDB" id="A0AAD6YG18"/>
<proteinExistence type="predicted"/>
<protein>
    <submittedName>
        <fullName evidence="2">Uncharacterized protein</fullName>
    </submittedName>
</protein>
<evidence type="ECO:0000313" key="3">
    <source>
        <dbReference type="Proteomes" id="UP001219525"/>
    </source>
</evidence>
<reference evidence="2" key="1">
    <citation type="submission" date="2023-03" db="EMBL/GenBank/DDBJ databases">
        <title>Massive genome expansion in bonnet fungi (Mycena s.s.) driven by repeated elements and novel gene families across ecological guilds.</title>
        <authorList>
            <consortium name="Lawrence Berkeley National Laboratory"/>
            <person name="Harder C.B."/>
            <person name="Miyauchi S."/>
            <person name="Viragh M."/>
            <person name="Kuo A."/>
            <person name="Thoen E."/>
            <person name="Andreopoulos B."/>
            <person name="Lu D."/>
            <person name="Skrede I."/>
            <person name="Drula E."/>
            <person name="Henrissat B."/>
            <person name="Morin E."/>
            <person name="Kohler A."/>
            <person name="Barry K."/>
            <person name="LaButti K."/>
            <person name="Morin E."/>
            <person name="Salamov A."/>
            <person name="Lipzen A."/>
            <person name="Mereny Z."/>
            <person name="Hegedus B."/>
            <person name="Baldrian P."/>
            <person name="Stursova M."/>
            <person name="Weitz H."/>
            <person name="Taylor A."/>
            <person name="Grigoriev I.V."/>
            <person name="Nagy L.G."/>
            <person name="Martin F."/>
            <person name="Kauserud H."/>
        </authorList>
    </citation>
    <scope>NUCLEOTIDE SEQUENCE</scope>
    <source>
        <strain evidence="2">9144</strain>
    </source>
</reference>
<evidence type="ECO:0000256" key="1">
    <source>
        <dbReference type="SAM" id="MobiDB-lite"/>
    </source>
</evidence>